<name>A0ACC1NI70_9HYPO</name>
<proteinExistence type="predicted"/>
<dbReference type="Proteomes" id="UP001143910">
    <property type="component" value="Unassembled WGS sequence"/>
</dbReference>
<accession>A0ACC1NI70</accession>
<reference evidence="1" key="1">
    <citation type="submission" date="2022-08" db="EMBL/GenBank/DDBJ databases">
        <title>Genome Sequence of Lecanicillium fungicola.</title>
        <authorList>
            <person name="Buettner E."/>
        </authorList>
    </citation>
    <scope>NUCLEOTIDE SEQUENCE</scope>
    <source>
        <strain evidence="1">Babe33</strain>
    </source>
</reference>
<dbReference type="EMBL" id="JANJQO010000364">
    <property type="protein sequence ID" value="KAJ2978556.1"/>
    <property type="molecule type" value="Genomic_DNA"/>
</dbReference>
<evidence type="ECO:0000313" key="2">
    <source>
        <dbReference type="Proteomes" id="UP001143910"/>
    </source>
</evidence>
<protein>
    <submittedName>
        <fullName evidence="1">Uncharacterized protein</fullName>
    </submittedName>
</protein>
<comment type="caution">
    <text evidence="1">The sequence shown here is derived from an EMBL/GenBank/DDBJ whole genome shotgun (WGS) entry which is preliminary data.</text>
</comment>
<sequence>MLFNFSTTSAVGLAAIVGLTQALAVGQPGNANMAQLDRKDVAINAASLICITPGSKKCGYSVTYTNGDKRETVSYQTGGQLACSVELLKKHTNGDGFWANLNFIGSAGMNIGYDPTGQSIALGDASSTSNDAAHLKARCGNELGWDEDVDTDQSGESTWSDLSQKLY</sequence>
<organism evidence="1 2">
    <name type="scientific">Zarea fungicola</name>
    <dbReference type="NCBI Taxonomy" id="93591"/>
    <lineage>
        <taxon>Eukaryota</taxon>
        <taxon>Fungi</taxon>
        <taxon>Dikarya</taxon>
        <taxon>Ascomycota</taxon>
        <taxon>Pezizomycotina</taxon>
        <taxon>Sordariomycetes</taxon>
        <taxon>Hypocreomycetidae</taxon>
        <taxon>Hypocreales</taxon>
        <taxon>Cordycipitaceae</taxon>
        <taxon>Zarea</taxon>
    </lineage>
</organism>
<gene>
    <name evidence="1" type="ORF">NQ176_g3752</name>
</gene>
<evidence type="ECO:0000313" key="1">
    <source>
        <dbReference type="EMBL" id="KAJ2978556.1"/>
    </source>
</evidence>
<keyword evidence="2" id="KW-1185">Reference proteome</keyword>